<gene>
    <name evidence="1" type="ORF">F8M49_24475</name>
</gene>
<dbReference type="PANTHER" id="PTHR33973:SF4">
    <property type="entry name" value="OS07G0153300 PROTEIN"/>
    <property type="match status" value="1"/>
</dbReference>
<dbReference type="Pfam" id="PF07103">
    <property type="entry name" value="DUF1365"/>
    <property type="match status" value="1"/>
</dbReference>
<sequence>MTTPSLYRTRIRHTRRTPIRHGFEYRSYSWFVDLDDLPRLPLWLRPFARFDPADHFDDPQPRATLRDGLDAYLAEHGIDLRAGRVTALLNARVLGYVFNPLSLFWCYDDAGALVCVVAEVHNTYGGRHCYLLRPDTAGRAEVDKAFYVSPFNPVDGHYSLSVPEPGKELNVAIILHRDGSVPFVATMRGRARPATVATVAATQLTQPLAPLMVSARIRRQGIALWLRRLPLVPRPTGRRLQEATS</sequence>
<protein>
    <submittedName>
        <fullName evidence="1">DUF1365 domain-containing protein</fullName>
    </submittedName>
</protein>
<dbReference type="RefSeq" id="WP_072809055.1">
    <property type="nucleotide sequence ID" value="NZ_JAHWLX010000079.1"/>
</dbReference>
<proteinExistence type="predicted"/>
<comment type="caution">
    <text evidence="1">The sequence shown here is derived from an EMBL/GenBank/DDBJ whole genome shotgun (WGS) entry which is preliminary data.</text>
</comment>
<name>A0ABU3WUR8_9NOCA</name>
<dbReference type="InterPro" id="IPR010775">
    <property type="entry name" value="DUF1365"/>
</dbReference>
<evidence type="ECO:0000313" key="2">
    <source>
        <dbReference type="Proteomes" id="UP001275440"/>
    </source>
</evidence>
<organism evidence="1 2">
    <name type="scientific">Rhodococcus zopfii</name>
    <dbReference type="NCBI Taxonomy" id="43772"/>
    <lineage>
        <taxon>Bacteria</taxon>
        <taxon>Bacillati</taxon>
        <taxon>Actinomycetota</taxon>
        <taxon>Actinomycetes</taxon>
        <taxon>Mycobacteriales</taxon>
        <taxon>Nocardiaceae</taxon>
        <taxon>Rhodococcus</taxon>
    </lineage>
</organism>
<keyword evidence="2" id="KW-1185">Reference proteome</keyword>
<dbReference type="PANTHER" id="PTHR33973">
    <property type="entry name" value="OS07G0153300 PROTEIN"/>
    <property type="match status" value="1"/>
</dbReference>
<evidence type="ECO:0000313" key="1">
    <source>
        <dbReference type="EMBL" id="MDV2477748.1"/>
    </source>
</evidence>
<dbReference type="EMBL" id="WBMO01000005">
    <property type="protein sequence ID" value="MDV2477748.1"/>
    <property type="molecule type" value="Genomic_DNA"/>
</dbReference>
<reference evidence="1 2" key="1">
    <citation type="submission" date="2019-10" db="EMBL/GenBank/DDBJ databases">
        <title>Draft Genome Assembly of Rhodococcus zopfii DSM44189.</title>
        <authorList>
            <person name="Sutton J.M."/>
            <person name="Akob D.M."/>
            <person name="Bushman T.J."/>
        </authorList>
    </citation>
    <scope>NUCLEOTIDE SEQUENCE [LARGE SCALE GENOMIC DNA]</scope>
    <source>
        <strain evidence="1 2">DSM 44189</strain>
    </source>
</reference>
<dbReference type="Proteomes" id="UP001275440">
    <property type="component" value="Unassembled WGS sequence"/>
</dbReference>
<accession>A0ABU3WUR8</accession>